<keyword evidence="3" id="KW-0460">Magnesium</keyword>
<dbReference type="KEGG" id="bot:CIT37_35350"/>
<organism evidence="5 6">
    <name type="scientific">Bradyrhizobium ottawaense</name>
    <dbReference type="NCBI Taxonomy" id="931866"/>
    <lineage>
        <taxon>Bacteria</taxon>
        <taxon>Pseudomonadati</taxon>
        <taxon>Pseudomonadota</taxon>
        <taxon>Alphaproteobacteria</taxon>
        <taxon>Hyphomicrobiales</taxon>
        <taxon>Nitrobacteraceae</taxon>
        <taxon>Bradyrhizobium</taxon>
    </lineage>
</organism>
<dbReference type="SFLD" id="SFLDS00001">
    <property type="entry name" value="Enolase"/>
    <property type="match status" value="1"/>
</dbReference>
<accession>A0A2U8PGA9</accession>
<dbReference type="CDD" id="cd03316">
    <property type="entry name" value="MR_like"/>
    <property type="match status" value="1"/>
</dbReference>
<evidence type="ECO:0000256" key="1">
    <source>
        <dbReference type="ARBA" id="ARBA00001946"/>
    </source>
</evidence>
<dbReference type="InterPro" id="IPR018110">
    <property type="entry name" value="Mandel_Rmase/mucon_lact_enz_CS"/>
</dbReference>
<dbReference type="AlphaFoldDB" id="A0A2U8PGA9"/>
<dbReference type="EMBL" id="CP029425">
    <property type="protein sequence ID" value="AWL96822.1"/>
    <property type="molecule type" value="Genomic_DNA"/>
</dbReference>
<dbReference type="InterPro" id="IPR029065">
    <property type="entry name" value="Enolase_C-like"/>
</dbReference>
<dbReference type="InterPro" id="IPR013342">
    <property type="entry name" value="Mandelate_racemase_C"/>
</dbReference>
<dbReference type="Pfam" id="PF13378">
    <property type="entry name" value="MR_MLE_C"/>
    <property type="match status" value="1"/>
</dbReference>
<dbReference type="GO" id="GO:0009063">
    <property type="term" value="P:amino acid catabolic process"/>
    <property type="evidence" value="ECO:0007669"/>
    <property type="project" value="InterPro"/>
</dbReference>
<reference evidence="5 6" key="2">
    <citation type="journal article" date="2017" name="Syst. Appl. Microbiol.">
        <title>Soybeans inoculated with root zone soils of Canadian native legumes harbour diverse and novel Bradyrhizobium spp. that possess agricultural potential.</title>
        <authorList>
            <person name="Bromfield E.S.P."/>
            <person name="Cloutier S."/>
            <person name="Tambong J.T."/>
            <person name="Tran Thi T.V."/>
        </authorList>
    </citation>
    <scope>NUCLEOTIDE SEQUENCE [LARGE SCALE GENOMIC DNA]</scope>
    <source>
        <strain evidence="5 6">OO99</strain>
    </source>
</reference>
<dbReference type="Gene3D" id="3.30.390.10">
    <property type="entry name" value="Enolase-like, N-terminal domain"/>
    <property type="match status" value="1"/>
</dbReference>
<dbReference type="SFLD" id="SFLDG00179">
    <property type="entry name" value="mandelate_racemase"/>
    <property type="match status" value="1"/>
</dbReference>
<keyword evidence="2" id="KW-0479">Metal-binding</keyword>
<sequence>MKIIEIHGFNLSFPLAEPMGNALNVFRKRDALLIQIRTDSGLSGWGEAGNSPHAAGAFIRARLAGLILGKSPAEYGRHFQSMCGSVGYDRRGAAMMAISAIDMALHDLAAQMHGISVAALMGGAVRNEVLAYASGPFVRMQPDPYREYQREVDQYLSLNFKAIKPRGGVEPRADGIMANALRKQVGPDVGIMVDINQSYTAAAAIRAAKFMEDADLLWIEEPVQPEDLPGYQSFARATRVATAGGEALGSLRAFRDFLAAGTFDILQPDLSICGGYSGFRQIWALAQAYDLPIMPHVFGTTVNFHASLQMLAVLEPRRGGACAAYPFVECDMMDNPLLRLAGTPSVSRHGMLAIPEASGTGLDLQPERLEPWITDSWSEHL</sequence>
<gene>
    <name evidence="5" type="ORF">CIT37_35350</name>
</gene>
<dbReference type="Proteomes" id="UP000215703">
    <property type="component" value="Chromosome"/>
</dbReference>
<dbReference type="PANTHER" id="PTHR13794:SF58">
    <property type="entry name" value="MITOCHONDRIAL ENOLASE SUPERFAMILY MEMBER 1"/>
    <property type="match status" value="1"/>
</dbReference>
<reference evidence="5 6" key="1">
    <citation type="journal article" date="2014" name="Int. J. Syst. Evol. Microbiol.">
        <title>Bradyrhizobium ottawaense sp. nov., a symbiotic nitrogen fixing bacterium from root nodules of soybeans in Canada.</title>
        <authorList>
            <person name="Yu X."/>
            <person name="Cloutier S."/>
            <person name="Tambong J.T."/>
            <person name="Bromfield E.S."/>
        </authorList>
    </citation>
    <scope>NUCLEOTIDE SEQUENCE [LARGE SCALE GENOMIC DNA]</scope>
    <source>
        <strain evidence="5 6">OO99</strain>
    </source>
</reference>
<dbReference type="InterPro" id="IPR046945">
    <property type="entry name" value="RHMD-like"/>
</dbReference>
<dbReference type="PROSITE" id="PS00909">
    <property type="entry name" value="MR_MLE_2"/>
    <property type="match status" value="1"/>
</dbReference>
<dbReference type="PANTHER" id="PTHR13794">
    <property type="entry name" value="ENOLASE SUPERFAMILY, MANDELATE RACEMASE"/>
    <property type="match status" value="1"/>
</dbReference>
<name>A0A2U8PGA9_9BRAD</name>
<dbReference type="GO" id="GO:0016836">
    <property type="term" value="F:hydro-lyase activity"/>
    <property type="evidence" value="ECO:0007669"/>
    <property type="project" value="TreeGrafter"/>
</dbReference>
<proteinExistence type="predicted"/>
<dbReference type="RefSeq" id="WP_095425835.1">
    <property type="nucleotide sequence ID" value="NZ_CP029425.2"/>
</dbReference>
<dbReference type="InterPro" id="IPR013341">
    <property type="entry name" value="Mandelate_racemase_N_dom"/>
</dbReference>
<dbReference type="Pfam" id="PF02746">
    <property type="entry name" value="MR_MLE_N"/>
    <property type="match status" value="1"/>
</dbReference>
<dbReference type="SUPFAM" id="SSF51604">
    <property type="entry name" value="Enolase C-terminal domain-like"/>
    <property type="match status" value="1"/>
</dbReference>
<comment type="cofactor">
    <cofactor evidence="1">
        <name>Mg(2+)</name>
        <dbReference type="ChEBI" id="CHEBI:18420"/>
    </cofactor>
</comment>
<dbReference type="SMART" id="SM00922">
    <property type="entry name" value="MR_MLE"/>
    <property type="match status" value="1"/>
</dbReference>
<dbReference type="SUPFAM" id="SSF54826">
    <property type="entry name" value="Enolase N-terminal domain-like"/>
    <property type="match status" value="1"/>
</dbReference>
<dbReference type="GO" id="GO:0000287">
    <property type="term" value="F:magnesium ion binding"/>
    <property type="evidence" value="ECO:0007669"/>
    <property type="project" value="TreeGrafter"/>
</dbReference>
<evidence type="ECO:0000256" key="2">
    <source>
        <dbReference type="ARBA" id="ARBA00022723"/>
    </source>
</evidence>
<dbReference type="Gene3D" id="3.20.20.120">
    <property type="entry name" value="Enolase-like C-terminal domain"/>
    <property type="match status" value="1"/>
</dbReference>
<evidence type="ECO:0000313" key="5">
    <source>
        <dbReference type="EMBL" id="AWL96822.1"/>
    </source>
</evidence>
<evidence type="ECO:0000313" key="6">
    <source>
        <dbReference type="Proteomes" id="UP000215703"/>
    </source>
</evidence>
<dbReference type="PROSITE" id="PS00908">
    <property type="entry name" value="MR_MLE_1"/>
    <property type="match status" value="1"/>
</dbReference>
<protein>
    <submittedName>
        <fullName evidence="5">Mandelate racemase/muconate lactonizing enzyme family protein</fullName>
    </submittedName>
</protein>
<dbReference type="GO" id="GO:0016052">
    <property type="term" value="P:carbohydrate catabolic process"/>
    <property type="evidence" value="ECO:0007669"/>
    <property type="project" value="TreeGrafter"/>
</dbReference>
<evidence type="ECO:0000256" key="3">
    <source>
        <dbReference type="ARBA" id="ARBA00022842"/>
    </source>
</evidence>
<dbReference type="InterPro" id="IPR029017">
    <property type="entry name" value="Enolase-like_N"/>
</dbReference>
<feature type="domain" description="Mandelate racemase/muconate lactonizing enzyme C-terminal" evidence="4">
    <location>
        <begin position="145"/>
        <end position="241"/>
    </location>
</feature>
<dbReference type="GeneID" id="92967943"/>
<evidence type="ECO:0000259" key="4">
    <source>
        <dbReference type="SMART" id="SM00922"/>
    </source>
</evidence>
<dbReference type="InterPro" id="IPR036849">
    <property type="entry name" value="Enolase-like_C_sf"/>
</dbReference>